<sequence length="274" mass="31617">MALFFTDESGKVVYKTDQLAVNNRNTGEMKQPVRELKAISFQELNRDGLMDIVLITTCVNDKGSYAGKPYKIGDVLFQDKKGFYRDYRISDKINRFGMNKSVESIAAFVRDGDSTEFLYTAATKKELLDNGFEIAKEQCHYRQFEKFGRLEVVPGTYTMANFATFMIYLVNEQGYIVWSFQPMGDFDNLYALKGITCRDIDGDGMKDIVVFARYSYEGNGNELLIESDYSIYYQRTGSFYEDTQIKKQYPCGEEETMSGIVDKARTYWGWKTEE</sequence>
<proteinExistence type="predicted"/>
<dbReference type="Proteomes" id="UP001154420">
    <property type="component" value="Unassembled WGS sequence"/>
</dbReference>
<keyword evidence="2" id="KW-1185">Reference proteome</keyword>
<gene>
    <name evidence="1" type="ORF">D5281_19065</name>
</gene>
<protein>
    <submittedName>
        <fullName evidence="1">VCBS repeat-containing protein</fullName>
    </submittedName>
</protein>
<name>A0A9X5GUZ5_9FIRM</name>
<dbReference type="InterPro" id="IPR028994">
    <property type="entry name" value="Integrin_alpha_N"/>
</dbReference>
<dbReference type="SUPFAM" id="SSF69318">
    <property type="entry name" value="Integrin alpha N-terminal domain"/>
    <property type="match status" value="1"/>
</dbReference>
<accession>A0A9X5GUZ5</accession>
<reference evidence="1" key="1">
    <citation type="submission" date="2018-09" db="EMBL/GenBank/DDBJ databases">
        <title>Murine metabolic-syndrome-specific gut microbial biobank.</title>
        <authorList>
            <person name="Liu C."/>
        </authorList>
    </citation>
    <scope>NUCLEOTIDE SEQUENCE</scope>
    <source>
        <strain evidence="1">D42-62</strain>
    </source>
</reference>
<organism evidence="1 2">
    <name type="scientific">Parablautia muri</name>
    <dbReference type="NCBI Taxonomy" id="2320879"/>
    <lineage>
        <taxon>Bacteria</taxon>
        <taxon>Bacillati</taxon>
        <taxon>Bacillota</taxon>
        <taxon>Clostridia</taxon>
        <taxon>Lachnospirales</taxon>
        <taxon>Lachnospiraceae</taxon>
        <taxon>Parablautia</taxon>
    </lineage>
</organism>
<dbReference type="OrthoDB" id="9772442at2"/>
<dbReference type="AlphaFoldDB" id="A0A9X5GUZ5"/>
<evidence type="ECO:0000313" key="2">
    <source>
        <dbReference type="Proteomes" id="UP001154420"/>
    </source>
</evidence>
<comment type="caution">
    <text evidence="1">The sequence shown here is derived from an EMBL/GenBank/DDBJ whole genome shotgun (WGS) entry which is preliminary data.</text>
</comment>
<evidence type="ECO:0000313" key="1">
    <source>
        <dbReference type="EMBL" id="NBJ94617.1"/>
    </source>
</evidence>
<dbReference type="EMBL" id="QZDT01000044">
    <property type="protein sequence ID" value="NBJ94617.1"/>
    <property type="molecule type" value="Genomic_DNA"/>
</dbReference>